<name>A0A5C7FIA3_9BACT</name>
<proteinExistence type="predicted"/>
<dbReference type="RefSeq" id="WP_147929341.1">
    <property type="nucleotide sequence ID" value="NZ_VOXD01000004.1"/>
</dbReference>
<accession>A0A5C7FIA3</accession>
<feature type="transmembrane region" description="Helical" evidence="1">
    <location>
        <begin position="35"/>
        <end position="53"/>
    </location>
</feature>
<feature type="transmembrane region" description="Helical" evidence="1">
    <location>
        <begin position="6"/>
        <end position="23"/>
    </location>
</feature>
<sequence>MHLLLFFSAVLMLLDWGYMLLRLRKHRQLLPVNKVLIWIPFCANLYLRFYLSVDRPTPGTASPETKAMLKKDAEYGGVRVNVEMASHVNF</sequence>
<organism evidence="2 3">
    <name type="scientific">Neolewinella aurantiaca</name>
    <dbReference type="NCBI Taxonomy" id="2602767"/>
    <lineage>
        <taxon>Bacteria</taxon>
        <taxon>Pseudomonadati</taxon>
        <taxon>Bacteroidota</taxon>
        <taxon>Saprospiria</taxon>
        <taxon>Saprospirales</taxon>
        <taxon>Lewinellaceae</taxon>
        <taxon>Neolewinella</taxon>
    </lineage>
</organism>
<evidence type="ECO:0000313" key="3">
    <source>
        <dbReference type="Proteomes" id="UP000321907"/>
    </source>
</evidence>
<dbReference type="Proteomes" id="UP000321907">
    <property type="component" value="Unassembled WGS sequence"/>
</dbReference>
<evidence type="ECO:0000256" key="1">
    <source>
        <dbReference type="SAM" id="Phobius"/>
    </source>
</evidence>
<comment type="caution">
    <text evidence="2">The sequence shown here is derived from an EMBL/GenBank/DDBJ whole genome shotgun (WGS) entry which is preliminary data.</text>
</comment>
<keyword evidence="3" id="KW-1185">Reference proteome</keyword>
<dbReference type="AlphaFoldDB" id="A0A5C7FIA3"/>
<protein>
    <submittedName>
        <fullName evidence="2">Uncharacterized protein</fullName>
    </submittedName>
</protein>
<keyword evidence="1" id="KW-0812">Transmembrane</keyword>
<keyword evidence="1" id="KW-1133">Transmembrane helix</keyword>
<keyword evidence="1" id="KW-0472">Membrane</keyword>
<reference evidence="2 3" key="1">
    <citation type="submission" date="2019-08" db="EMBL/GenBank/DDBJ databases">
        <title>Lewinella sp. strain SSH13 Genome sequencing and assembly.</title>
        <authorList>
            <person name="Kim I."/>
        </authorList>
    </citation>
    <scope>NUCLEOTIDE SEQUENCE [LARGE SCALE GENOMIC DNA]</scope>
    <source>
        <strain evidence="2 3">SSH13</strain>
    </source>
</reference>
<dbReference type="EMBL" id="VOXD01000004">
    <property type="protein sequence ID" value="TXF90883.1"/>
    <property type="molecule type" value="Genomic_DNA"/>
</dbReference>
<evidence type="ECO:0000313" key="2">
    <source>
        <dbReference type="EMBL" id="TXF90883.1"/>
    </source>
</evidence>
<gene>
    <name evidence="2" type="ORF">FUA23_03545</name>
</gene>